<dbReference type="Proteomes" id="UP000238479">
    <property type="component" value="Chromosome 6"/>
</dbReference>
<keyword evidence="2" id="KW-0812">Transmembrane</keyword>
<organism evidence="3 4">
    <name type="scientific">Rosa chinensis</name>
    <name type="common">China rose</name>
    <dbReference type="NCBI Taxonomy" id="74649"/>
    <lineage>
        <taxon>Eukaryota</taxon>
        <taxon>Viridiplantae</taxon>
        <taxon>Streptophyta</taxon>
        <taxon>Embryophyta</taxon>
        <taxon>Tracheophyta</taxon>
        <taxon>Spermatophyta</taxon>
        <taxon>Magnoliopsida</taxon>
        <taxon>eudicotyledons</taxon>
        <taxon>Gunneridae</taxon>
        <taxon>Pentapetalae</taxon>
        <taxon>rosids</taxon>
        <taxon>fabids</taxon>
        <taxon>Rosales</taxon>
        <taxon>Rosaceae</taxon>
        <taxon>Rosoideae</taxon>
        <taxon>Rosoideae incertae sedis</taxon>
        <taxon>Rosa</taxon>
    </lineage>
</organism>
<sequence>MLSPFSCGFFHPETSDEFDEPIITNSPCSTPRRSSGRRSGGLIHRIHNHNKDSKNPYSTRGLDKFSALMADLEEKRQQIYAQTGSQDDTFVRFVYKDSNDSSPVPIVLKLKDKKQQEQKTKPPHHHHEEKHAEALDKLTVKPSVAPAKEVLPEQQPKTNTIKNNMFDFLRNINFRRPSFYLPVVVVLILVLLAVFGRSVAILCTSIGWYAIPTLKEKSLNTTRRSRKASKPKEHVKRSSENKTVIGTSEGLSSPKSDNNTTPRSRQHGHRKSW</sequence>
<evidence type="ECO:0000313" key="3">
    <source>
        <dbReference type="EMBL" id="PRQ27847.1"/>
    </source>
</evidence>
<dbReference type="OrthoDB" id="1932497at2759"/>
<keyword evidence="2" id="KW-1133">Transmembrane helix</keyword>
<dbReference type="EMBL" id="PDCK01000044">
    <property type="protein sequence ID" value="PRQ27847.1"/>
    <property type="molecule type" value="Genomic_DNA"/>
</dbReference>
<feature type="region of interest" description="Disordered" evidence="1">
    <location>
        <begin position="220"/>
        <end position="273"/>
    </location>
</feature>
<gene>
    <name evidence="3" type="ORF">RchiOBHm_Chr6g0309661</name>
</gene>
<feature type="transmembrane region" description="Helical" evidence="2">
    <location>
        <begin position="179"/>
        <end position="211"/>
    </location>
</feature>
<proteinExistence type="predicted"/>
<evidence type="ECO:0000313" key="4">
    <source>
        <dbReference type="Proteomes" id="UP000238479"/>
    </source>
</evidence>
<dbReference type="OMA" id="CCTSVWW"/>
<protein>
    <recommendedName>
        <fullName evidence="5">ZCF37</fullName>
    </recommendedName>
</protein>
<name>A0A2P6Q0X8_ROSCH</name>
<dbReference type="PANTHER" id="PTHR35275">
    <property type="entry name" value="ZCF37"/>
    <property type="match status" value="1"/>
</dbReference>
<reference evidence="3 4" key="1">
    <citation type="journal article" date="2018" name="Nat. Genet.">
        <title>The Rosa genome provides new insights in the design of modern roses.</title>
        <authorList>
            <person name="Bendahmane M."/>
        </authorList>
    </citation>
    <scope>NUCLEOTIDE SEQUENCE [LARGE SCALE GENOMIC DNA]</scope>
    <source>
        <strain evidence="4">cv. Old Blush</strain>
    </source>
</reference>
<evidence type="ECO:0000256" key="2">
    <source>
        <dbReference type="SAM" id="Phobius"/>
    </source>
</evidence>
<evidence type="ECO:0000256" key="1">
    <source>
        <dbReference type="SAM" id="MobiDB-lite"/>
    </source>
</evidence>
<dbReference type="AlphaFoldDB" id="A0A2P6Q0X8"/>
<comment type="caution">
    <text evidence="3">The sequence shown here is derived from an EMBL/GenBank/DDBJ whole genome shotgun (WGS) entry which is preliminary data.</text>
</comment>
<keyword evidence="2" id="KW-0472">Membrane</keyword>
<feature type="compositionally biased region" description="Basic and acidic residues" evidence="1">
    <location>
        <begin position="230"/>
        <end position="240"/>
    </location>
</feature>
<feature type="region of interest" description="Disordered" evidence="1">
    <location>
        <begin position="18"/>
        <end position="39"/>
    </location>
</feature>
<keyword evidence="4" id="KW-1185">Reference proteome</keyword>
<feature type="compositionally biased region" description="Basic residues" evidence="1">
    <location>
        <begin position="264"/>
        <end position="273"/>
    </location>
</feature>
<dbReference type="STRING" id="74649.A0A2P6Q0X8"/>
<dbReference type="PANTHER" id="PTHR35275:SF1">
    <property type="entry name" value="OS07G0585900 PROTEIN"/>
    <property type="match status" value="1"/>
</dbReference>
<feature type="compositionally biased region" description="Polar residues" evidence="1">
    <location>
        <begin position="241"/>
        <end position="263"/>
    </location>
</feature>
<feature type="region of interest" description="Disordered" evidence="1">
    <location>
        <begin position="113"/>
        <end position="133"/>
    </location>
</feature>
<evidence type="ECO:0008006" key="5">
    <source>
        <dbReference type="Google" id="ProtNLM"/>
    </source>
</evidence>
<dbReference type="InterPro" id="IPR045880">
    <property type="entry name" value="ZCF37"/>
</dbReference>
<dbReference type="Gramene" id="PRQ27847">
    <property type="protein sequence ID" value="PRQ27847"/>
    <property type="gene ID" value="RchiOBHm_Chr6g0309661"/>
</dbReference>
<accession>A0A2P6Q0X8</accession>